<dbReference type="EMBL" id="QKYT01000006">
    <property type="protein sequence ID" value="RIA99242.1"/>
    <property type="molecule type" value="Genomic_DNA"/>
</dbReference>
<evidence type="ECO:0000313" key="3">
    <source>
        <dbReference type="EMBL" id="RIA99242.1"/>
    </source>
</evidence>
<keyword evidence="4" id="KW-1185">Reference proteome</keyword>
<feature type="compositionally biased region" description="Basic and acidic residues" evidence="1">
    <location>
        <begin position="25"/>
        <end position="37"/>
    </location>
</feature>
<organism evidence="3 4">
    <name type="scientific">Glomus cerebriforme</name>
    <dbReference type="NCBI Taxonomy" id="658196"/>
    <lineage>
        <taxon>Eukaryota</taxon>
        <taxon>Fungi</taxon>
        <taxon>Fungi incertae sedis</taxon>
        <taxon>Mucoromycota</taxon>
        <taxon>Glomeromycotina</taxon>
        <taxon>Glomeromycetes</taxon>
        <taxon>Glomerales</taxon>
        <taxon>Glomeraceae</taxon>
        <taxon>Glomus</taxon>
    </lineage>
</organism>
<feature type="transmembrane region" description="Helical" evidence="2">
    <location>
        <begin position="77"/>
        <end position="101"/>
    </location>
</feature>
<feature type="compositionally biased region" description="Polar residues" evidence="1">
    <location>
        <begin position="2194"/>
        <end position="2215"/>
    </location>
</feature>
<keyword evidence="2" id="KW-0812">Transmembrane</keyword>
<name>A0A397TMQ6_9GLOM</name>
<feature type="compositionally biased region" description="Polar residues" evidence="1">
    <location>
        <begin position="2243"/>
        <end position="2287"/>
    </location>
</feature>
<feature type="region of interest" description="Disordered" evidence="1">
    <location>
        <begin position="2193"/>
        <end position="2310"/>
    </location>
</feature>
<protein>
    <submittedName>
        <fullName evidence="3">Uncharacterized protein</fullName>
    </submittedName>
</protein>
<gene>
    <name evidence="3" type="ORF">C1645_747693</name>
</gene>
<accession>A0A397TMQ6</accession>
<keyword evidence="2" id="KW-0472">Membrane</keyword>
<evidence type="ECO:0000256" key="1">
    <source>
        <dbReference type="SAM" id="MobiDB-lite"/>
    </source>
</evidence>
<evidence type="ECO:0000313" key="4">
    <source>
        <dbReference type="Proteomes" id="UP000265703"/>
    </source>
</evidence>
<keyword evidence="2" id="KW-1133">Transmembrane helix</keyword>
<dbReference type="STRING" id="658196.A0A397TMQ6"/>
<dbReference type="Proteomes" id="UP000265703">
    <property type="component" value="Unassembled WGS sequence"/>
</dbReference>
<proteinExistence type="predicted"/>
<feature type="compositionally biased region" description="Basic and acidic residues" evidence="1">
    <location>
        <begin position="1"/>
        <end position="12"/>
    </location>
</feature>
<comment type="caution">
    <text evidence="3">The sequence shown here is derived from an EMBL/GenBank/DDBJ whole genome shotgun (WGS) entry which is preliminary data.</text>
</comment>
<feature type="region of interest" description="Disordered" evidence="1">
    <location>
        <begin position="1"/>
        <end position="37"/>
    </location>
</feature>
<sequence>MDKDNSKEHSIEIDPEEGIPTTSDKPPHKSQPDDGKKSVFSTIKSWYKPVYIKPLDSPTDEKPKLRYCNGRLTRRKFVFLHFVIISLSFTIIFAPIVYFLIIPAFIRFKVQHVDLNEITIDHMDVVEWKSDGLRFSWKATLPKQFFLPLKTKLAALNLTIHDESFNNLLMVGIPEMEVNLGEPIVLDFEGDVSFTETTGLKNLLGKISQPGGIQGGSSVSADTQITVNMWGITWYKNLGVKRTIPIPQIDGNLLTLWNNVPKFLLTKDMQNMALTQTHDTVINIGGVNETDVNKPFVIDGVEYWQILPGFPPINLQSFDIVFTNEGPSIALKALMINPTVVSVPLPDTSIGLQLENSYLATANVKGFNLTRGLNNLDLNLQLTFDQNRIVTPDQLSNSISEAAGKLLGTNQTNDELNFDVIGPIELKDVDFIGNVTENLSLILPINEIIKNTNVQLLKNLLDVTGIESLLHAVHFDVQIQGDRINIPVDISLPSFLPLPPSLAFNYNTLLGIFKGDQNVLTVELGGISMTNNETLNIKTTATIFPNNTFEAADALASIVNPSLYGNISSADIKNISFLNETGGTFPWVNELLGGLSLNIPIPGFNTTAIINMLTQNGTSIPAEMLGMRLTQRSDVAGFNVNGTVAIKYPPSLPIITINTGYVETTVYTDDVLLATAILPNGIYYTAGESSTNIVASAILNKDDRLKSIIAEMIIGVLGTEDNIQMPIFGVSGIKLGISEAQNFVTFSKVLVPINLATLKPAMKTAIETVSKSIQQQVGLLSLTGVDFAIVSSNSLTVNIQSILNNPMNIIADIGSVSLTATLFYGDLANITISPIQLALGRSPFNLQMQIDIVNGENGMADNILQLYKDLTSTEGDFRSIIGIKNLVIAPPPSAVQGVNVNATLATIDQFSTAQITVPSSLVPPENLRSINVIDMIKNPQNSIIDISGILPTSGTTFTLPTLTGVSVVTKENAQLQVGVAFGYVNPLPISAKVPYFGATVVIDGNNFVTFGISNIDLERNGGNMNVASTIVFDNSDGTKSAVNEFFKNILNGEIKQKIEISGIYFGGPNENANNLLNLLRLPVPTDLVDINSIKNKVIELSPIKLPLSLDQLLSSQLAPQLKSVDVTTLPNRVLSLQIGAQLNVPFEIDANIGHVGVSGITLDNTQFTSVEITGIQTNGVGTNFVSLGIQLAFSDEKSIPQSVKNIYDSLVSGNSISTKGGISGVTFGVSADDSIHTFEQISLSTEIGNLITGQLNLNGIIDSVLTNIGGNNNSTLISAGQGSISINIPNLVQIVISQLGIKFLPGKTIEVTMTSSITLSFSLTMKIGFASVGIFLDDLSAVDILLATTSEGQFVQIATTIKINDSDDLANKLGDLAKSFFDNTPLAGNLAIRNPLIGSSNDDVIRAFSLISLELSLEKLVAPLIKSIPTSIDPITLINQFGFKLEALGIESAAQHTILANVQASFNNNFPVTIELGFIELSLGLDLINFIDASLSNLSIGSGANNGLSIASSLAFQTSNGQVQDKIASFVNSLQQNGLGRTSELFSVSGIKIGVSKDDFIKAFEKVVVGIPSSLILNPIVVDKLLGMAGLSLADLTVGGMLNRLNIGNIAIDMDPNGQELAVKGNIGISNISLPLSVNMGILELSVALNASPLTRVILPDIKVVSSNNVISTDFTVALIFQDSDELENEVAALAASLIEGTNGTVIPGNANINGLLFGNSNSDSDIIDTFSKVLISIPLDPILQPIKTMVTNIINGFISGTGAVKLTLDDVTVGVKNSNTLTTDVVADLVGLPQITLNIPFASVDVSINNELFVTTVINGMKFEGSRFTTSVELGFQNNKQLANQLAVIGSDLVFRRLTYAVSLPVGINNLIFGPSPQKTFGLTRKIAIGMDVGKFVNEFSDFNQRNNLINIGNIQSQLTQQGVEATVTSPAVPNLPLNLNIPSLLAQVFFQGVTGSIAKAAIKPNVQKGQANWEFGLTVLVDNGPMSQALQTAVPNLLAFKSYTDGASLGAVTLCTSDNCLNPPDNSFNIFNEINFLPPPLFLFNPINVELTRVLPTLDLNTLFTNTGPLHTDVGNFVLSLESGGTSIFEVFSTQSIIIQNNLENGGKNGIPIEGKLTLDPLQIPKLLIDLVDPNNEFGIVLEVSRNDGPVGWLNDLLKNLPQTVLKNLLPIIQGLLKNVSVGIDLNGANGNGTIPNVNGTTPIGDGNANNGTVAVPLPPAGDGKVPDGTSKVPQEVPSKQPVTNDPKQPATNDPKQPDNNVPKQPAANNPQQDQGPKQPNQGKTPANENPPPANNDNESIGGKIIDTITAPFKSKTNSLISETSNNVENPKPILTWTIPSPN</sequence>
<dbReference type="OrthoDB" id="5540378at2759"/>
<reference evidence="3 4" key="1">
    <citation type="submission" date="2018-06" db="EMBL/GenBank/DDBJ databases">
        <title>Comparative genomics reveals the genomic features of Rhizophagus irregularis, R. cerebriforme, R. diaphanum and Gigaspora rosea, and their symbiotic lifestyle signature.</title>
        <authorList>
            <person name="Morin E."/>
            <person name="San Clemente H."/>
            <person name="Chen E.C.H."/>
            <person name="De La Providencia I."/>
            <person name="Hainaut M."/>
            <person name="Kuo A."/>
            <person name="Kohler A."/>
            <person name="Murat C."/>
            <person name="Tang N."/>
            <person name="Roy S."/>
            <person name="Loubradou J."/>
            <person name="Henrissat B."/>
            <person name="Grigoriev I.V."/>
            <person name="Corradi N."/>
            <person name="Roux C."/>
            <person name="Martin F.M."/>
        </authorList>
    </citation>
    <scope>NUCLEOTIDE SEQUENCE [LARGE SCALE GENOMIC DNA]</scope>
    <source>
        <strain evidence="3 4">DAOM 227022</strain>
    </source>
</reference>
<evidence type="ECO:0000256" key="2">
    <source>
        <dbReference type="SAM" id="Phobius"/>
    </source>
</evidence>